<dbReference type="AlphaFoldDB" id="A0A7J7IBL0"/>
<dbReference type="PANTHER" id="PTHR12858:SF1">
    <property type="entry name" value="PRE-RRNA-PROCESSING PROTEIN TSR1 HOMOLOG"/>
    <property type="match status" value="1"/>
</dbReference>
<evidence type="ECO:0000256" key="2">
    <source>
        <dbReference type="SAM" id="MobiDB-lite"/>
    </source>
</evidence>
<evidence type="ECO:0000259" key="3">
    <source>
        <dbReference type="SMART" id="SM00785"/>
    </source>
</evidence>
<keyword evidence="5" id="KW-1185">Reference proteome</keyword>
<comment type="caution">
    <text evidence="4">The sequence shown here is derived from an EMBL/GenBank/DDBJ whole genome shotgun (WGS) entry which is preliminary data.</text>
</comment>
<accession>A0A7J7IBL0</accession>
<dbReference type="InterPro" id="IPR039761">
    <property type="entry name" value="Bms1/Tsr1"/>
</dbReference>
<dbReference type="GO" id="GO:0005634">
    <property type="term" value="C:nucleus"/>
    <property type="evidence" value="ECO:0007669"/>
    <property type="project" value="InterPro"/>
</dbReference>
<name>A0A7J7IBL0_9RHOD</name>
<feature type="region of interest" description="Disordered" evidence="2">
    <location>
        <begin position="386"/>
        <end position="413"/>
    </location>
</feature>
<dbReference type="Proteomes" id="UP000530660">
    <property type="component" value="Unassembled WGS sequence"/>
</dbReference>
<dbReference type="GO" id="GO:0030688">
    <property type="term" value="C:preribosome, small subunit precursor"/>
    <property type="evidence" value="ECO:0007669"/>
    <property type="project" value="TreeGrafter"/>
</dbReference>
<protein>
    <submittedName>
        <fullName evidence="4">Ribosome bioproteinsis protein tsr1</fullName>
    </submittedName>
</protein>
<feature type="region of interest" description="Disordered" evidence="2">
    <location>
        <begin position="15"/>
        <end position="35"/>
    </location>
</feature>
<dbReference type="EMBL" id="VWRR01000020">
    <property type="protein sequence ID" value="KAF6000378.1"/>
    <property type="molecule type" value="Genomic_DNA"/>
</dbReference>
<dbReference type="GO" id="GO:0000462">
    <property type="term" value="P:maturation of SSU-rRNA from tricistronic rRNA transcript (SSU-rRNA, 5.8S rRNA, LSU-rRNA)"/>
    <property type="evidence" value="ECO:0007669"/>
    <property type="project" value="TreeGrafter"/>
</dbReference>
<organism evidence="4 5">
    <name type="scientific">Cyanidiococcus yangmingshanensis</name>
    <dbReference type="NCBI Taxonomy" id="2690220"/>
    <lineage>
        <taxon>Eukaryota</taxon>
        <taxon>Rhodophyta</taxon>
        <taxon>Bangiophyceae</taxon>
        <taxon>Cyanidiales</taxon>
        <taxon>Cyanidiaceae</taxon>
        <taxon>Cyanidiococcus</taxon>
    </lineage>
</organism>
<dbReference type="PANTHER" id="PTHR12858">
    <property type="entry name" value="RIBOSOME BIOGENESIS PROTEIN"/>
    <property type="match status" value="1"/>
</dbReference>
<keyword evidence="1" id="KW-0175">Coiled coil</keyword>
<dbReference type="SMART" id="SM00785">
    <property type="entry name" value="AARP2CN"/>
    <property type="match status" value="1"/>
</dbReference>
<sequence>MVGRKRQRVAVHRRIVARKQRQERNKHTQAGATQDPNEACPTLVLVLGMTEGLDLQLALEYCLCQWGYEVSADIGKRGSSENASSGVAGPRNDLTSSWYRLVNSVAKDRNNEIRRMHWMCLDAKAPFEAVLDAAKVADLGLLLYVEQRAVEETAEAWLDSIRAQGLMSCIAVAVPPLVRSMTATSDHAMVLESNHSESYLSGGSLALGSVEDSPASRPWLACCNDRLAAASILDAKEKPIQVRIMRSRGDAEQIRRQLEHAKRRVIRWRADRPYMLVEQVFIESDSDSTECSVRIIGWLRGAGTNARRLVHLTGMGTFVVSRIERAQVPFLGPLFGTRRNNSVRMDGIEASELVLDEADDPSEAYAMVSGMQIEDTVPADWRDDVSDNGMGPVQTSANAQTKQTPSFGSRSPNEDILVGEAAEEATLAHCPWALPPNRAGIHERALNEMSYEDCGIPALIPRAPS</sequence>
<feature type="compositionally biased region" description="Polar residues" evidence="2">
    <location>
        <begin position="393"/>
        <end position="411"/>
    </location>
</feature>
<evidence type="ECO:0000313" key="4">
    <source>
        <dbReference type="EMBL" id="KAF6000378.1"/>
    </source>
</evidence>
<dbReference type="GO" id="GO:0003924">
    <property type="term" value="F:GTPase activity"/>
    <property type="evidence" value="ECO:0007669"/>
    <property type="project" value="TreeGrafter"/>
</dbReference>
<reference evidence="4 5" key="1">
    <citation type="journal article" date="2020" name="J. Phycol.">
        <title>Comparative genome analysis reveals Cyanidiococcus gen. nov., a new extremophilic red algal genus sister to Cyanidioschyzon (Cyanidioschyzonaceae, Rhodophyta).</title>
        <authorList>
            <person name="Liu S.-L."/>
            <person name="Chiang Y.-R."/>
            <person name="Yoon H.S."/>
            <person name="Fu H.-Y."/>
        </authorList>
    </citation>
    <scope>NUCLEOTIDE SEQUENCE [LARGE SCALE GENOMIC DNA]</scope>
    <source>
        <strain evidence="4 5">THAL066</strain>
    </source>
</reference>
<gene>
    <name evidence="4" type="primary">TSR1_2</name>
    <name evidence="4" type="ORF">F1559_000234</name>
</gene>
<proteinExistence type="predicted"/>
<dbReference type="InterPro" id="IPR012948">
    <property type="entry name" value="AARP2CN"/>
</dbReference>
<dbReference type="Pfam" id="PF08142">
    <property type="entry name" value="AARP2CN"/>
    <property type="match status" value="1"/>
</dbReference>
<dbReference type="GO" id="GO:0000479">
    <property type="term" value="P:endonucleolytic cleavage of tricistronic rRNA transcript (SSU-rRNA, 5.8S rRNA, LSU-rRNA)"/>
    <property type="evidence" value="ECO:0007669"/>
    <property type="project" value="TreeGrafter"/>
</dbReference>
<dbReference type="GO" id="GO:0034511">
    <property type="term" value="F:U3 snoRNA binding"/>
    <property type="evidence" value="ECO:0007669"/>
    <property type="project" value="TreeGrafter"/>
</dbReference>
<evidence type="ECO:0000256" key="1">
    <source>
        <dbReference type="SAM" id="Coils"/>
    </source>
</evidence>
<feature type="domain" description="AARP2CN" evidence="3">
    <location>
        <begin position="250"/>
        <end position="330"/>
    </location>
</feature>
<dbReference type="GO" id="GO:0005525">
    <property type="term" value="F:GTP binding"/>
    <property type="evidence" value="ECO:0007669"/>
    <property type="project" value="TreeGrafter"/>
</dbReference>
<feature type="coiled-coil region" evidence="1">
    <location>
        <begin position="244"/>
        <end position="271"/>
    </location>
</feature>
<evidence type="ECO:0000313" key="5">
    <source>
        <dbReference type="Proteomes" id="UP000530660"/>
    </source>
</evidence>